<keyword evidence="5" id="KW-0411">Iron-sulfur</keyword>
<name>A0A813EBK2_POLGL</name>
<protein>
    <recommendedName>
        <fullName evidence="6">Nitrite/sulphite reductase 4Fe-4S domain-containing protein</fullName>
    </recommendedName>
</protein>
<dbReference type="AlphaFoldDB" id="A0A813EBK2"/>
<dbReference type="EMBL" id="CAJNNV010010325">
    <property type="protein sequence ID" value="CAE8598505.1"/>
    <property type="molecule type" value="Genomic_DNA"/>
</dbReference>
<evidence type="ECO:0000259" key="6">
    <source>
        <dbReference type="Pfam" id="PF01077"/>
    </source>
</evidence>
<comment type="caution">
    <text evidence="7">The sequence shown here is derived from an EMBL/GenBank/DDBJ whole genome shotgun (WGS) entry which is preliminary data.</text>
</comment>
<evidence type="ECO:0000256" key="5">
    <source>
        <dbReference type="ARBA" id="ARBA00023014"/>
    </source>
</evidence>
<dbReference type="SUPFAM" id="SSF56014">
    <property type="entry name" value="Nitrite and sulphite reductase 4Fe-4S domain-like"/>
    <property type="match status" value="1"/>
</dbReference>
<reference evidence="7" key="1">
    <citation type="submission" date="2021-02" db="EMBL/GenBank/DDBJ databases">
        <authorList>
            <person name="Dougan E. K."/>
            <person name="Rhodes N."/>
            <person name="Thang M."/>
            <person name="Chan C."/>
        </authorList>
    </citation>
    <scope>NUCLEOTIDE SEQUENCE</scope>
</reference>
<dbReference type="InterPro" id="IPR006067">
    <property type="entry name" value="NO2/SO3_Rdtase_4Fe4S_dom"/>
</dbReference>
<accession>A0A813EBK2</accession>
<dbReference type="OrthoDB" id="425477at2759"/>
<keyword evidence="2" id="KW-0479">Metal-binding</keyword>
<comment type="similarity">
    <text evidence="1">Belongs to the nitrite and sulfite reductase 4Fe-4S domain family.</text>
</comment>
<dbReference type="InterPro" id="IPR045169">
    <property type="entry name" value="NO2/SO3_Rdtase_4Fe4S_prot"/>
</dbReference>
<dbReference type="GO" id="GO:0020037">
    <property type="term" value="F:heme binding"/>
    <property type="evidence" value="ECO:0007669"/>
    <property type="project" value="InterPro"/>
</dbReference>
<evidence type="ECO:0000256" key="4">
    <source>
        <dbReference type="ARBA" id="ARBA00023004"/>
    </source>
</evidence>
<sequence>MHGDEMAEKTQVLGCTPVEEEPLYGLTYLPRKFKVAFAIPPCNDVDVFAHCVGFIAVVKDNVLLGFNVSVGGGLGFTHNNQKTFPRLAQVIGFCKPSDAKYVCEAILTVQRDFGDRTNRKHARWS</sequence>
<evidence type="ECO:0000256" key="3">
    <source>
        <dbReference type="ARBA" id="ARBA00023002"/>
    </source>
</evidence>
<dbReference type="GO" id="GO:0046872">
    <property type="term" value="F:metal ion binding"/>
    <property type="evidence" value="ECO:0007669"/>
    <property type="project" value="UniProtKB-KW"/>
</dbReference>
<gene>
    <name evidence="7" type="ORF">PGLA1383_LOCUS16912</name>
</gene>
<dbReference type="Gene3D" id="3.30.413.10">
    <property type="entry name" value="Sulfite Reductase Hemoprotein, domain 1"/>
    <property type="match status" value="1"/>
</dbReference>
<evidence type="ECO:0000313" key="7">
    <source>
        <dbReference type="EMBL" id="CAE8598505.1"/>
    </source>
</evidence>
<dbReference type="Proteomes" id="UP000654075">
    <property type="component" value="Unassembled WGS sequence"/>
</dbReference>
<keyword evidence="4" id="KW-0408">Iron</keyword>
<dbReference type="GO" id="GO:0009337">
    <property type="term" value="C:sulfite reductase complex (NADPH)"/>
    <property type="evidence" value="ECO:0007669"/>
    <property type="project" value="TreeGrafter"/>
</dbReference>
<dbReference type="GO" id="GO:0016002">
    <property type="term" value="F:sulfite reductase activity"/>
    <property type="evidence" value="ECO:0007669"/>
    <property type="project" value="TreeGrafter"/>
</dbReference>
<dbReference type="InterPro" id="IPR045854">
    <property type="entry name" value="NO2/SO3_Rdtase_4Fe4S_sf"/>
</dbReference>
<dbReference type="GO" id="GO:0000103">
    <property type="term" value="P:sulfate assimilation"/>
    <property type="evidence" value="ECO:0007669"/>
    <property type="project" value="TreeGrafter"/>
</dbReference>
<dbReference type="PANTHER" id="PTHR11493:SF47">
    <property type="entry name" value="SULFITE REDUCTASE [NADPH] SUBUNIT BETA"/>
    <property type="match status" value="1"/>
</dbReference>
<proteinExistence type="inferred from homology"/>
<dbReference type="Pfam" id="PF01077">
    <property type="entry name" value="NIR_SIR"/>
    <property type="match status" value="1"/>
</dbReference>
<keyword evidence="3" id="KW-0560">Oxidoreductase</keyword>
<dbReference type="GO" id="GO:0051536">
    <property type="term" value="F:iron-sulfur cluster binding"/>
    <property type="evidence" value="ECO:0007669"/>
    <property type="project" value="UniProtKB-KW"/>
</dbReference>
<evidence type="ECO:0000256" key="1">
    <source>
        <dbReference type="ARBA" id="ARBA00010429"/>
    </source>
</evidence>
<feature type="domain" description="Nitrite/sulphite reductase 4Fe-4S" evidence="6">
    <location>
        <begin position="19"/>
        <end position="123"/>
    </location>
</feature>
<dbReference type="GO" id="GO:0050311">
    <property type="term" value="F:sulfite reductase (ferredoxin) activity"/>
    <property type="evidence" value="ECO:0007669"/>
    <property type="project" value="TreeGrafter"/>
</dbReference>
<evidence type="ECO:0000256" key="2">
    <source>
        <dbReference type="ARBA" id="ARBA00022723"/>
    </source>
</evidence>
<organism evidence="7 8">
    <name type="scientific">Polarella glacialis</name>
    <name type="common">Dinoflagellate</name>
    <dbReference type="NCBI Taxonomy" id="89957"/>
    <lineage>
        <taxon>Eukaryota</taxon>
        <taxon>Sar</taxon>
        <taxon>Alveolata</taxon>
        <taxon>Dinophyceae</taxon>
        <taxon>Suessiales</taxon>
        <taxon>Suessiaceae</taxon>
        <taxon>Polarella</taxon>
    </lineage>
</organism>
<keyword evidence="8" id="KW-1185">Reference proteome</keyword>
<dbReference type="PANTHER" id="PTHR11493">
    <property type="entry name" value="SULFITE REDUCTASE [NADPH] SUBUNIT BETA-RELATED"/>
    <property type="match status" value="1"/>
</dbReference>
<evidence type="ECO:0000313" key="8">
    <source>
        <dbReference type="Proteomes" id="UP000654075"/>
    </source>
</evidence>